<name>A0A6C0KK02_9ZZZZ</name>
<protein>
    <submittedName>
        <fullName evidence="1">Uncharacterized protein</fullName>
    </submittedName>
</protein>
<organism evidence="1">
    <name type="scientific">viral metagenome</name>
    <dbReference type="NCBI Taxonomy" id="1070528"/>
    <lineage>
        <taxon>unclassified sequences</taxon>
        <taxon>metagenomes</taxon>
        <taxon>organismal metagenomes</taxon>
    </lineage>
</organism>
<reference evidence="1" key="1">
    <citation type="journal article" date="2020" name="Nature">
        <title>Giant virus diversity and host interactions through global metagenomics.</title>
        <authorList>
            <person name="Schulz F."/>
            <person name="Roux S."/>
            <person name="Paez-Espino D."/>
            <person name="Jungbluth S."/>
            <person name="Walsh D.A."/>
            <person name="Denef V.J."/>
            <person name="McMahon K.D."/>
            <person name="Konstantinidis K.T."/>
            <person name="Eloe-Fadrosh E.A."/>
            <person name="Kyrpides N.C."/>
            <person name="Woyke T."/>
        </authorList>
    </citation>
    <scope>NUCLEOTIDE SEQUENCE</scope>
    <source>
        <strain evidence="1">GVMAG-S-3300013006-138</strain>
    </source>
</reference>
<accession>A0A6C0KK02</accession>
<proteinExistence type="predicted"/>
<dbReference type="EMBL" id="MN740928">
    <property type="protein sequence ID" value="QHU18352.1"/>
    <property type="molecule type" value="Genomic_DNA"/>
</dbReference>
<dbReference type="AlphaFoldDB" id="A0A6C0KK02"/>
<evidence type="ECO:0000313" key="1">
    <source>
        <dbReference type="EMBL" id="QHU18352.1"/>
    </source>
</evidence>
<sequence length="195" mass="23788">MNINTYPRVNTTRKIKQISKYSLPLKGKSFHNANTRRKWRINYNVGKYLHRLKKKKEILEEFADIYTESQDTNVILFSIFAERMTEYFQKIHRNVRNYPQNTTDPFNILLDKYIVKHNLNKEDEDLKEYMERCIFFIEWLQDLSKRKPELKKDIDLYVKGLLTVFDRIFDEWNKHLDFVPQDSEMDELTRLLGRL</sequence>